<dbReference type="Pfam" id="PF03717">
    <property type="entry name" value="PBP_dimer"/>
    <property type="match status" value="1"/>
</dbReference>
<dbReference type="Proteomes" id="UP000031561">
    <property type="component" value="Unassembled WGS sequence"/>
</dbReference>
<keyword evidence="11 15" id="KW-1133">Transmembrane helix</keyword>
<dbReference type="GO" id="GO:0009002">
    <property type="term" value="F:serine-type D-Ala-D-Ala carboxypeptidase activity"/>
    <property type="evidence" value="ECO:0007669"/>
    <property type="project" value="UniProtKB-EC"/>
</dbReference>
<organism evidence="18 19">
    <name type="scientific">Lyngbya confervoides BDU141951</name>
    <dbReference type="NCBI Taxonomy" id="1574623"/>
    <lineage>
        <taxon>Bacteria</taxon>
        <taxon>Bacillati</taxon>
        <taxon>Cyanobacteriota</taxon>
        <taxon>Cyanophyceae</taxon>
        <taxon>Oscillatoriophycideae</taxon>
        <taxon>Oscillatoriales</taxon>
        <taxon>Microcoleaceae</taxon>
        <taxon>Lyngbya</taxon>
    </lineage>
</organism>
<feature type="domain" description="Penicillin-binding protein transpeptidase" evidence="16">
    <location>
        <begin position="285"/>
        <end position="590"/>
    </location>
</feature>
<comment type="similarity">
    <text evidence="3">Belongs to the transpeptidase family.</text>
</comment>
<dbReference type="GO" id="GO:0005886">
    <property type="term" value="C:plasma membrane"/>
    <property type="evidence" value="ECO:0007669"/>
    <property type="project" value="UniProtKB-SubCell"/>
</dbReference>
<evidence type="ECO:0000256" key="10">
    <source>
        <dbReference type="ARBA" id="ARBA00022984"/>
    </source>
</evidence>
<evidence type="ECO:0000256" key="5">
    <source>
        <dbReference type="ARBA" id="ARBA00022519"/>
    </source>
</evidence>
<keyword evidence="7 15" id="KW-0812">Transmembrane</keyword>
<evidence type="ECO:0000259" key="16">
    <source>
        <dbReference type="Pfam" id="PF00905"/>
    </source>
</evidence>
<keyword evidence="10" id="KW-0573">Peptidoglycan synthesis</keyword>
<dbReference type="SUPFAM" id="SSF56601">
    <property type="entry name" value="beta-lactamase/transpeptidase-like"/>
    <property type="match status" value="1"/>
</dbReference>
<dbReference type="InterPro" id="IPR050515">
    <property type="entry name" value="Beta-lactam/transpept"/>
</dbReference>
<dbReference type="RefSeq" id="WP_166276001.1">
    <property type="nucleotide sequence ID" value="NZ_JTHE03000091.1"/>
</dbReference>
<protein>
    <submittedName>
        <fullName evidence="18">Penicillin-binding protein 2</fullName>
        <ecNumber evidence="18">3.4.16.4</ecNumber>
    </submittedName>
</protein>
<keyword evidence="5" id="KW-0997">Cell inner membrane</keyword>
<evidence type="ECO:0000256" key="2">
    <source>
        <dbReference type="ARBA" id="ARBA00004236"/>
    </source>
</evidence>
<comment type="subcellular location">
    <subcellularLocation>
        <location evidence="2">Cell membrane</location>
    </subcellularLocation>
    <subcellularLocation>
        <location evidence="1">Membrane</location>
        <topology evidence="1">Single-pass membrane protein</topology>
    </subcellularLocation>
</comment>
<keyword evidence="12 15" id="KW-0472">Membrane</keyword>
<accession>A0ABD4T6S4</accession>
<dbReference type="GO" id="GO:0006508">
    <property type="term" value="P:proteolysis"/>
    <property type="evidence" value="ECO:0007669"/>
    <property type="project" value="UniProtKB-KW"/>
</dbReference>
<dbReference type="InterPro" id="IPR012338">
    <property type="entry name" value="Beta-lactam/transpept-like"/>
</dbReference>
<evidence type="ECO:0000256" key="3">
    <source>
        <dbReference type="ARBA" id="ARBA00007171"/>
    </source>
</evidence>
<feature type="transmembrane region" description="Helical" evidence="15">
    <location>
        <begin position="29"/>
        <end position="49"/>
    </location>
</feature>
<evidence type="ECO:0000256" key="8">
    <source>
        <dbReference type="ARBA" id="ARBA00022801"/>
    </source>
</evidence>
<dbReference type="GO" id="GO:0009252">
    <property type="term" value="P:peptidoglycan biosynthetic process"/>
    <property type="evidence" value="ECO:0007669"/>
    <property type="project" value="UniProtKB-KW"/>
</dbReference>
<evidence type="ECO:0000256" key="6">
    <source>
        <dbReference type="ARBA" id="ARBA00022670"/>
    </source>
</evidence>
<dbReference type="PANTHER" id="PTHR30627">
    <property type="entry name" value="PEPTIDOGLYCAN D,D-TRANSPEPTIDASE"/>
    <property type="match status" value="1"/>
</dbReference>
<keyword evidence="13" id="KW-0961">Cell wall biogenesis/degradation</keyword>
<keyword evidence="4" id="KW-1003">Cell membrane</keyword>
<evidence type="ECO:0000313" key="19">
    <source>
        <dbReference type="Proteomes" id="UP000031561"/>
    </source>
</evidence>
<keyword evidence="6" id="KW-0645">Protease</keyword>
<evidence type="ECO:0000259" key="17">
    <source>
        <dbReference type="Pfam" id="PF03717"/>
    </source>
</evidence>
<evidence type="ECO:0000256" key="4">
    <source>
        <dbReference type="ARBA" id="ARBA00022475"/>
    </source>
</evidence>
<feature type="region of interest" description="Disordered" evidence="14">
    <location>
        <begin position="526"/>
        <end position="554"/>
    </location>
</feature>
<dbReference type="Gene3D" id="3.90.1310.10">
    <property type="entry name" value="Penicillin-binding protein 2a (Domain 2)"/>
    <property type="match status" value="1"/>
</dbReference>
<evidence type="ECO:0000256" key="15">
    <source>
        <dbReference type="SAM" id="Phobius"/>
    </source>
</evidence>
<keyword evidence="8 18" id="KW-0378">Hydrolase</keyword>
<dbReference type="Pfam" id="PF00905">
    <property type="entry name" value="Transpeptidase"/>
    <property type="match status" value="1"/>
</dbReference>
<dbReference type="PANTHER" id="PTHR30627:SF2">
    <property type="entry name" value="PEPTIDOGLYCAN D,D-TRANSPEPTIDASE MRDA"/>
    <property type="match status" value="1"/>
</dbReference>
<evidence type="ECO:0000256" key="14">
    <source>
        <dbReference type="SAM" id="MobiDB-lite"/>
    </source>
</evidence>
<keyword evidence="18" id="KW-0121">Carboxypeptidase</keyword>
<sequence>MVQPQPALDRQKYRITSARKLGLDNLRTFVVLGFISLLLFGLITPRLFFLQLVNGARNRELAEENRIRIIPEAPERGKIFDRKGRILAESEFNYSLFVWPEATKLRKWPKTLEILTRVLDTSAPDLLEKVRTGDPNSRYLSRVAQNLTFAQVVALAERRNELVGIHIGKEPVRSYPHGELAAHVLGYTGEISEAQIQAWNESPASQAEDKGKYRLGDIVGQLGVEYTHEPQLHGLWGGQQVEVNGSGQVVRILGEKPAQPGQNLTLTLDLDVQMAAEKALGNKLGAIVALDPRNGAVLAMASRPAFNPNWFSKSMTEAEWQSLQGKTYPFVNRATQGFPPASTFKVITAIAGLESGTFKPDSILMTYPAVHGVGDWNRAGFGAIGFVTALQWSSNTFFGQVAVKSKPETVIDWARKLGVGEPTGIDLPEEASGFIPTPDWKKEQIGVDWFPADSVMIAIGQGAVQMTPLQAAVVFSVPANGGYRVRPHLVASAPDVKPVPLNLKDSTLKVLRTGLRAVVTSGTGTALNVPSIPPSAGKSGTGEDPPRQSHTWFGSYAPFDKPEIAVVAFGENTGGGGGSVAGPMALQVMEAYFKNNPRKPTVQAKQPN</sequence>
<evidence type="ECO:0000256" key="11">
    <source>
        <dbReference type="ARBA" id="ARBA00022989"/>
    </source>
</evidence>
<dbReference type="SUPFAM" id="SSF56519">
    <property type="entry name" value="Penicillin binding protein dimerisation domain"/>
    <property type="match status" value="1"/>
</dbReference>
<dbReference type="AlphaFoldDB" id="A0ABD4T6S4"/>
<dbReference type="EMBL" id="JTHE03000091">
    <property type="protein sequence ID" value="MCM1984269.1"/>
    <property type="molecule type" value="Genomic_DNA"/>
</dbReference>
<dbReference type="InterPro" id="IPR001460">
    <property type="entry name" value="PCN-bd_Tpept"/>
</dbReference>
<dbReference type="InterPro" id="IPR005311">
    <property type="entry name" value="PBP_dimer"/>
</dbReference>
<feature type="domain" description="Penicillin-binding protein dimerisation" evidence="17">
    <location>
        <begin position="72"/>
        <end position="251"/>
    </location>
</feature>
<dbReference type="NCBIfam" id="TIGR03423">
    <property type="entry name" value="pbp2_mrdA"/>
    <property type="match status" value="1"/>
</dbReference>
<evidence type="ECO:0000313" key="18">
    <source>
        <dbReference type="EMBL" id="MCM1984269.1"/>
    </source>
</evidence>
<dbReference type="Gene3D" id="3.40.710.10">
    <property type="entry name" value="DD-peptidase/beta-lactamase superfamily"/>
    <property type="match status" value="1"/>
</dbReference>
<dbReference type="InterPro" id="IPR017790">
    <property type="entry name" value="Penicillin-binding_protein_2"/>
</dbReference>
<dbReference type="Gene3D" id="3.30.1390.30">
    <property type="entry name" value="Penicillin-binding protein 2a, domain 3"/>
    <property type="match status" value="1"/>
</dbReference>
<evidence type="ECO:0000256" key="1">
    <source>
        <dbReference type="ARBA" id="ARBA00004167"/>
    </source>
</evidence>
<reference evidence="18 19" key="1">
    <citation type="journal article" date="2015" name="Genome Announc.">
        <title>Draft Genome Sequence of Filamentous Marine Cyanobacterium Lyngbya confervoides Strain BDU141951.</title>
        <authorList>
            <person name="Chandrababunaidu M.M."/>
            <person name="Sen D."/>
            <person name="Tripathy S."/>
        </authorList>
    </citation>
    <scope>NUCLEOTIDE SEQUENCE [LARGE SCALE GENOMIC DNA]</scope>
    <source>
        <strain evidence="18 19">BDU141951</strain>
    </source>
</reference>
<proteinExistence type="inferred from homology"/>
<evidence type="ECO:0000256" key="12">
    <source>
        <dbReference type="ARBA" id="ARBA00023136"/>
    </source>
</evidence>
<dbReference type="EC" id="3.4.16.4" evidence="18"/>
<dbReference type="GO" id="GO:0071555">
    <property type="term" value="P:cell wall organization"/>
    <property type="evidence" value="ECO:0007669"/>
    <property type="project" value="UniProtKB-KW"/>
</dbReference>
<name>A0ABD4T6S4_9CYAN</name>
<dbReference type="GO" id="GO:0008360">
    <property type="term" value="P:regulation of cell shape"/>
    <property type="evidence" value="ECO:0007669"/>
    <property type="project" value="UniProtKB-KW"/>
</dbReference>
<evidence type="ECO:0000256" key="9">
    <source>
        <dbReference type="ARBA" id="ARBA00022960"/>
    </source>
</evidence>
<evidence type="ECO:0000256" key="7">
    <source>
        <dbReference type="ARBA" id="ARBA00022692"/>
    </source>
</evidence>
<keyword evidence="9" id="KW-0133">Cell shape</keyword>
<evidence type="ECO:0000256" key="13">
    <source>
        <dbReference type="ARBA" id="ARBA00023316"/>
    </source>
</evidence>
<dbReference type="InterPro" id="IPR036138">
    <property type="entry name" value="PBP_dimer_sf"/>
</dbReference>
<gene>
    <name evidence="18" type="primary">mrdA</name>
    <name evidence="18" type="ORF">QQ91_0015705</name>
</gene>
<comment type="caution">
    <text evidence="18">The sequence shown here is derived from an EMBL/GenBank/DDBJ whole genome shotgun (WGS) entry which is preliminary data.</text>
</comment>
<keyword evidence="19" id="KW-1185">Reference proteome</keyword>